<gene>
    <name evidence="1" type="ORF">MKK02DRAFT_41880</name>
</gene>
<evidence type="ECO:0000313" key="1">
    <source>
        <dbReference type="EMBL" id="KAI9638854.1"/>
    </source>
</evidence>
<dbReference type="EMBL" id="JAKWFO010000002">
    <property type="protein sequence ID" value="KAI9638854.1"/>
    <property type="molecule type" value="Genomic_DNA"/>
</dbReference>
<evidence type="ECO:0000313" key="2">
    <source>
        <dbReference type="Proteomes" id="UP001164286"/>
    </source>
</evidence>
<dbReference type="GeneID" id="77730946"/>
<keyword evidence="2" id="KW-1185">Reference proteome</keyword>
<proteinExistence type="predicted"/>
<dbReference type="Proteomes" id="UP001164286">
    <property type="component" value="Unassembled WGS sequence"/>
</dbReference>
<reference evidence="1" key="1">
    <citation type="journal article" date="2022" name="G3 (Bethesda)">
        <title>High quality genome of the basidiomycete yeast Dioszegia hungarica PDD-24b-2 isolated from cloud water.</title>
        <authorList>
            <person name="Jarrige D."/>
            <person name="Haridas S."/>
            <person name="Bleykasten-Grosshans C."/>
            <person name="Joly M."/>
            <person name="Nadalig T."/>
            <person name="Sancelme M."/>
            <person name="Vuilleumier S."/>
            <person name="Grigoriev I.V."/>
            <person name="Amato P."/>
            <person name="Bringel F."/>
        </authorList>
    </citation>
    <scope>NUCLEOTIDE SEQUENCE</scope>
    <source>
        <strain evidence="1">PDD-24b-2</strain>
    </source>
</reference>
<comment type="caution">
    <text evidence="1">The sequence shown here is derived from an EMBL/GenBank/DDBJ whole genome shotgun (WGS) entry which is preliminary data.</text>
</comment>
<dbReference type="RefSeq" id="XP_052948631.1">
    <property type="nucleotide sequence ID" value="XM_053091741.1"/>
</dbReference>
<accession>A0AA38HFY8</accession>
<sequence>MATSTYPSMASQNPLTQLIAHSALKVAQAGATVLPPAYLVSSLILRRGTGFSVRGLMRSANMAVLGGGALGAGAAWVRLRGASAESLEDRVFRLSHSTSQVHVDDYSFIGSALSAVVIPAIFLKRAPLPSLVTGGASVGLGVGSWTHIAGMFSQGKDVRPEGMVGELPVVGGNNKP</sequence>
<organism evidence="1 2">
    <name type="scientific">Dioszegia hungarica</name>
    <dbReference type="NCBI Taxonomy" id="4972"/>
    <lineage>
        <taxon>Eukaryota</taxon>
        <taxon>Fungi</taxon>
        <taxon>Dikarya</taxon>
        <taxon>Basidiomycota</taxon>
        <taxon>Agaricomycotina</taxon>
        <taxon>Tremellomycetes</taxon>
        <taxon>Tremellales</taxon>
        <taxon>Bulleribasidiaceae</taxon>
        <taxon>Dioszegia</taxon>
    </lineage>
</organism>
<dbReference type="AlphaFoldDB" id="A0AA38HFY8"/>
<protein>
    <submittedName>
        <fullName evidence="1">Uncharacterized protein</fullName>
    </submittedName>
</protein>
<name>A0AA38HFY8_9TREE</name>